<evidence type="ECO:0000256" key="1">
    <source>
        <dbReference type="SAM" id="Phobius"/>
    </source>
</evidence>
<keyword evidence="1" id="KW-0812">Transmembrane</keyword>
<dbReference type="Proteomes" id="UP001596408">
    <property type="component" value="Unassembled WGS sequence"/>
</dbReference>
<sequence>MPSSKRIVAGSVLGIAWGVTEPRMFEGFFWLHLAAAGAALAVLTVAVVGYGPVRHRNLGTIAVVRTVTTGSFAAGYLVYAYRFGLRGSRVRLWRDRSDESSPEVSSTAGRENTAERCYGKFRTVLYRDERTE</sequence>
<dbReference type="EMBL" id="JBHSXH010000015">
    <property type="protein sequence ID" value="MFC6826320.1"/>
    <property type="molecule type" value="Genomic_DNA"/>
</dbReference>
<dbReference type="RefSeq" id="WP_379697754.1">
    <property type="nucleotide sequence ID" value="NZ_JBHSXH010000015.1"/>
</dbReference>
<comment type="caution">
    <text evidence="2">The sequence shown here is derived from an EMBL/GenBank/DDBJ whole genome shotgun (WGS) entry which is preliminary data.</text>
</comment>
<keyword evidence="1" id="KW-1133">Transmembrane helix</keyword>
<reference evidence="2 3" key="1">
    <citation type="journal article" date="2019" name="Int. J. Syst. Evol. Microbiol.">
        <title>The Global Catalogue of Microorganisms (GCM) 10K type strain sequencing project: providing services to taxonomists for standard genome sequencing and annotation.</title>
        <authorList>
            <consortium name="The Broad Institute Genomics Platform"/>
            <consortium name="The Broad Institute Genome Sequencing Center for Infectious Disease"/>
            <person name="Wu L."/>
            <person name="Ma J."/>
        </authorList>
    </citation>
    <scope>NUCLEOTIDE SEQUENCE [LARGE SCALE GENOMIC DNA]</scope>
    <source>
        <strain evidence="2 3">YIM 94188</strain>
    </source>
</reference>
<accession>A0ABD5U0S8</accession>
<evidence type="ECO:0000313" key="2">
    <source>
        <dbReference type="EMBL" id="MFC6826320.1"/>
    </source>
</evidence>
<gene>
    <name evidence="2" type="ORF">ACFQEV_15160</name>
</gene>
<dbReference type="AlphaFoldDB" id="A0ABD5U0S8"/>
<keyword evidence="3" id="KW-1185">Reference proteome</keyword>
<feature type="transmembrane region" description="Helical" evidence="1">
    <location>
        <begin position="62"/>
        <end position="81"/>
    </location>
</feature>
<organism evidence="2 3">
    <name type="scientific">Halopelagius fulvigenes</name>
    <dbReference type="NCBI Taxonomy" id="1198324"/>
    <lineage>
        <taxon>Archaea</taxon>
        <taxon>Methanobacteriati</taxon>
        <taxon>Methanobacteriota</taxon>
        <taxon>Stenosarchaea group</taxon>
        <taxon>Halobacteria</taxon>
        <taxon>Halobacteriales</taxon>
        <taxon>Haloferacaceae</taxon>
    </lineage>
</organism>
<proteinExistence type="predicted"/>
<evidence type="ECO:0000313" key="3">
    <source>
        <dbReference type="Proteomes" id="UP001596408"/>
    </source>
</evidence>
<feature type="transmembrane region" description="Helical" evidence="1">
    <location>
        <begin position="28"/>
        <end position="50"/>
    </location>
</feature>
<keyword evidence="1" id="KW-0472">Membrane</keyword>
<protein>
    <submittedName>
        <fullName evidence="2">Uncharacterized protein</fullName>
    </submittedName>
</protein>
<name>A0ABD5U0S8_9EURY</name>